<dbReference type="Proteomes" id="UP000824260">
    <property type="component" value="Unassembled WGS sequence"/>
</dbReference>
<keyword evidence="2" id="KW-0489">Methyltransferase</keyword>
<dbReference type="Pfam" id="PF12847">
    <property type="entry name" value="Methyltransf_18"/>
    <property type="match status" value="1"/>
</dbReference>
<dbReference type="PANTHER" id="PTHR38451">
    <property type="entry name" value="TRNA (ADENINE(22)-N(1))-METHYLTRANSFERASE"/>
    <property type="match status" value="1"/>
</dbReference>
<protein>
    <submittedName>
        <fullName evidence="2">SAM-dependent methyltransferase</fullName>
    </submittedName>
</protein>
<dbReference type="Gene3D" id="3.40.50.150">
    <property type="entry name" value="Vaccinia Virus protein VP39"/>
    <property type="match status" value="1"/>
</dbReference>
<dbReference type="PANTHER" id="PTHR38451:SF1">
    <property type="entry name" value="TRNA (ADENINE(22)-N(1))-METHYLTRANSFERASE"/>
    <property type="match status" value="1"/>
</dbReference>
<evidence type="ECO:0000313" key="2">
    <source>
        <dbReference type="EMBL" id="HIQ84106.1"/>
    </source>
</evidence>
<dbReference type="InterPro" id="IPR029063">
    <property type="entry name" value="SAM-dependent_MTases_sf"/>
</dbReference>
<dbReference type="GO" id="GO:0008168">
    <property type="term" value="F:methyltransferase activity"/>
    <property type="evidence" value="ECO:0007669"/>
    <property type="project" value="UniProtKB-KW"/>
</dbReference>
<organism evidence="2 3">
    <name type="scientific">Candidatus Pullichristensenella stercorigallinarum</name>
    <dbReference type="NCBI Taxonomy" id="2840909"/>
    <lineage>
        <taxon>Bacteria</taxon>
        <taxon>Bacillati</taxon>
        <taxon>Bacillota</taxon>
        <taxon>Clostridia</taxon>
        <taxon>Candidatus Pullichristensenella</taxon>
    </lineage>
</organism>
<sequence length="248" mass="26092">MLPPNAISLDARLSAIRDLAGSCARFADIGADHGRLGAHMLLRGLCRRAQLADISEASLAKARRLIYGLGLTDRVDFCVGDGALALVEKPDVAVIAGMGGQTIAGIVERGRDVLSGARLILQPNVAAPELRARLQAAGFCIEDEAIARDGRRLYVILVAKAGEMRLSPREIEVGPVLLRKRPENLPLYAAFRVRVAGKALEGARRGHGDAAALEREIAIWEAILHDDGQGHTGASGGHRPAGDAGGVG</sequence>
<comment type="caution">
    <text evidence="2">The sequence shown here is derived from an EMBL/GenBank/DDBJ whole genome shotgun (WGS) entry which is preliminary data.</text>
</comment>
<keyword evidence="2" id="KW-0808">Transferase</keyword>
<dbReference type="SUPFAM" id="SSF53335">
    <property type="entry name" value="S-adenosyl-L-methionine-dependent methyltransferases"/>
    <property type="match status" value="1"/>
</dbReference>
<proteinExistence type="predicted"/>
<accession>A0A9D0ZR65</accession>
<gene>
    <name evidence="2" type="ORF">IAA52_13530</name>
</gene>
<reference evidence="2" key="2">
    <citation type="journal article" date="2021" name="PeerJ">
        <title>Extensive microbial diversity within the chicken gut microbiome revealed by metagenomics and culture.</title>
        <authorList>
            <person name="Gilroy R."/>
            <person name="Ravi A."/>
            <person name="Getino M."/>
            <person name="Pursley I."/>
            <person name="Horton D.L."/>
            <person name="Alikhan N.F."/>
            <person name="Baker D."/>
            <person name="Gharbi K."/>
            <person name="Hall N."/>
            <person name="Watson M."/>
            <person name="Adriaenssens E.M."/>
            <person name="Foster-Nyarko E."/>
            <person name="Jarju S."/>
            <person name="Secka A."/>
            <person name="Antonio M."/>
            <person name="Oren A."/>
            <person name="Chaudhuri R.R."/>
            <person name="La Ragione R."/>
            <person name="Hildebrand F."/>
            <person name="Pallen M.J."/>
        </authorList>
    </citation>
    <scope>NUCLEOTIDE SEQUENCE</scope>
    <source>
        <strain evidence="2">ChiSjej6B24-2974</strain>
    </source>
</reference>
<evidence type="ECO:0000313" key="3">
    <source>
        <dbReference type="Proteomes" id="UP000824260"/>
    </source>
</evidence>
<evidence type="ECO:0000256" key="1">
    <source>
        <dbReference type="SAM" id="MobiDB-lite"/>
    </source>
</evidence>
<dbReference type="GO" id="GO:0032259">
    <property type="term" value="P:methylation"/>
    <property type="evidence" value="ECO:0007669"/>
    <property type="project" value="UniProtKB-KW"/>
</dbReference>
<dbReference type="AlphaFoldDB" id="A0A9D0ZR65"/>
<feature type="region of interest" description="Disordered" evidence="1">
    <location>
        <begin position="229"/>
        <end position="248"/>
    </location>
</feature>
<name>A0A9D0ZR65_9FIRM</name>
<reference evidence="2" key="1">
    <citation type="submission" date="2020-10" db="EMBL/GenBank/DDBJ databases">
        <authorList>
            <person name="Gilroy R."/>
        </authorList>
    </citation>
    <scope>NUCLEOTIDE SEQUENCE</scope>
    <source>
        <strain evidence="2">ChiSjej6B24-2974</strain>
    </source>
</reference>
<dbReference type="EMBL" id="DVFZ01000126">
    <property type="protein sequence ID" value="HIQ84106.1"/>
    <property type="molecule type" value="Genomic_DNA"/>
</dbReference>